<dbReference type="SUPFAM" id="SSF52821">
    <property type="entry name" value="Rhodanese/Cell cycle control phosphatase"/>
    <property type="match status" value="1"/>
</dbReference>
<dbReference type="CDD" id="cd00158">
    <property type="entry name" value="RHOD"/>
    <property type="match status" value="1"/>
</dbReference>
<feature type="transmembrane region" description="Helical" evidence="1">
    <location>
        <begin position="113"/>
        <end position="131"/>
    </location>
</feature>
<dbReference type="InterPro" id="IPR001763">
    <property type="entry name" value="Rhodanese-like_dom"/>
</dbReference>
<dbReference type="InterPro" id="IPR021309">
    <property type="entry name" value="YgaP-like_TM"/>
</dbReference>
<evidence type="ECO:0000259" key="2">
    <source>
        <dbReference type="PROSITE" id="PS50206"/>
    </source>
</evidence>
<evidence type="ECO:0000313" key="4">
    <source>
        <dbReference type="Proteomes" id="UP000530234"/>
    </source>
</evidence>
<dbReference type="Proteomes" id="UP000530234">
    <property type="component" value="Unassembled WGS sequence"/>
</dbReference>
<dbReference type="Gene3D" id="3.40.250.10">
    <property type="entry name" value="Rhodanese-like domain"/>
    <property type="match status" value="1"/>
</dbReference>
<keyword evidence="1" id="KW-0472">Membrane</keyword>
<feature type="transmembrane region" description="Helical" evidence="1">
    <location>
        <begin position="137"/>
        <end position="160"/>
    </location>
</feature>
<dbReference type="InterPro" id="IPR050229">
    <property type="entry name" value="GlpE_sulfurtransferase"/>
</dbReference>
<dbReference type="PANTHER" id="PTHR43031:SF1">
    <property type="entry name" value="PYRIDINE NUCLEOTIDE-DISULPHIDE OXIDOREDUCTASE"/>
    <property type="match status" value="1"/>
</dbReference>
<accession>A0A7W3T4G1</accession>
<keyword evidence="1" id="KW-1133">Transmembrane helix</keyword>
<dbReference type="PROSITE" id="PS50206">
    <property type="entry name" value="RHODANESE_3"/>
    <property type="match status" value="1"/>
</dbReference>
<dbReference type="EMBL" id="VKHS01000286">
    <property type="protein sequence ID" value="MBB0230471.1"/>
    <property type="molecule type" value="Genomic_DNA"/>
</dbReference>
<dbReference type="AlphaFoldDB" id="A0A7W3T4G1"/>
<protein>
    <submittedName>
        <fullName evidence="3">DUF2892 domain-containing protein</fullName>
    </submittedName>
</protein>
<dbReference type="InterPro" id="IPR036873">
    <property type="entry name" value="Rhodanese-like_dom_sf"/>
</dbReference>
<sequence>MDAGELRARLDSDNPPRLLDVRSPAEFEAAHIPGSHNVPLDTLRDHCGELATYLDHDVVLVCRSGQRAGRAGEALAEAGLPGLPVLTGGVSAWERTGAPVNRGRERWDIERQVRLVAGSLVLTGALTSFLVPGAQLLSAFVGGGLAVAAITNTCAMGVLLSRMPWNRTPSFDPREAITRLAGDNG</sequence>
<evidence type="ECO:0000256" key="1">
    <source>
        <dbReference type="SAM" id="Phobius"/>
    </source>
</evidence>
<comment type="caution">
    <text evidence="3">The sequence shown here is derived from an EMBL/GenBank/DDBJ whole genome shotgun (WGS) entry which is preliminary data.</text>
</comment>
<keyword evidence="1" id="KW-0812">Transmembrane</keyword>
<dbReference type="Gene3D" id="6.10.140.1340">
    <property type="match status" value="1"/>
</dbReference>
<proteinExistence type="predicted"/>
<keyword evidence="4" id="KW-1185">Reference proteome</keyword>
<dbReference type="Pfam" id="PF00581">
    <property type="entry name" value="Rhodanese"/>
    <property type="match status" value="1"/>
</dbReference>
<evidence type="ECO:0000313" key="3">
    <source>
        <dbReference type="EMBL" id="MBB0230471.1"/>
    </source>
</evidence>
<reference evidence="4" key="1">
    <citation type="submission" date="2019-10" db="EMBL/GenBank/DDBJ databases">
        <title>Streptomyces sp. nov., a novel actinobacterium isolated from alkaline environment.</title>
        <authorList>
            <person name="Golinska P."/>
        </authorList>
    </citation>
    <scope>NUCLEOTIDE SEQUENCE [LARGE SCALE GENOMIC DNA]</scope>
    <source>
        <strain evidence="4">DSM 42108</strain>
    </source>
</reference>
<dbReference type="SMART" id="SM00450">
    <property type="entry name" value="RHOD"/>
    <property type="match status" value="1"/>
</dbReference>
<dbReference type="Pfam" id="PF11127">
    <property type="entry name" value="YgaP-like_TM"/>
    <property type="match status" value="1"/>
</dbReference>
<gene>
    <name evidence="3" type="ORF">FOE67_13345</name>
</gene>
<feature type="domain" description="Rhodanese" evidence="2">
    <location>
        <begin position="12"/>
        <end position="102"/>
    </location>
</feature>
<dbReference type="PANTHER" id="PTHR43031">
    <property type="entry name" value="FAD-DEPENDENT OXIDOREDUCTASE"/>
    <property type="match status" value="1"/>
</dbReference>
<name>A0A7W3T4G1_9ACTN</name>
<organism evidence="3 4">
    <name type="scientific">Streptomyces calidiresistens</name>
    <dbReference type="NCBI Taxonomy" id="1485586"/>
    <lineage>
        <taxon>Bacteria</taxon>
        <taxon>Bacillati</taxon>
        <taxon>Actinomycetota</taxon>
        <taxon>Actinomycetes</taxon>
        <taxon>Kitasatosporales</taxon>
        <taxon>Streptomycetaceae</taxon>
        <taxon>Streptomyces</taxon>
    </lineage>
</organism>